<organism evidence="2 3">
    <name type="scientific">Actinomadura nitritigenes</name>
    <dbReference type="NCBI Taxonomy" id="134602"/>
    <lineage>
        <taxon>Bacteria</taxon>
        <taxon>Bacillati</taxon>
        <taxon>Actinomycetota</taxon>
        <taxon>Actinomycetes</taxon>
        <taxon>Streptosporangiales</taxon>
        <taxon>Thermomonosporaceae</taxon>
        <taxon>Actinomadura</taxon>
    </lineage>
</organism>
<dbReference type="Gene3D" id="2.120.10.10">
    <property type="match status" value="2"/>
</dbReference>
<dbReference type="SUPFAM" id="SSF50939">
    <property type="entry name" value="Sialidases"/>
    <property type="match status" value="1"/>
</dbReference>
<evidence type="ECO:0000256" key="1">
    <source>
        <dbReference type="SAM" id="SignalP"/>
    </source>
</evidence>
<keyword evidence="3" id="KW-1185">Reference proteome</keyword>
<dbReference type="Proteomes" id="UP000666915">
    <property type="component" value="Unassembled WGS sequence"/>
</dbReference>
<dbReference type="InterPro" id="IPR036278">
    <property type="entry name" value="Sialidase_sf"/>
</dbReference>
<evidence type="ECO:0000313" key="2">
    <source>
        <dbReference type="EMBL" id="MBO2436363.1"/>
    </source>
</evidence>
<keyword evidence="1" id="KW-0732">Signal</keyword>
<feature type="chain" id="PRO_5046115085" evidence="1">
    <location>
        <begin position="27"/>
        <end position="550"/>
    </location>
</feature>
<sequence length="550" mass="56701">MHKRRFVPLIGGALVSLGLVVSPAYGSAGFDVQANNPQVAGQPDSNKTAVFPTNKSNEPSIAADPAAPAHLIAGANDEQEQPACGAAVRNSTPGDCSFFPGVGTNGVYTSDDGGTTWVNRGLIDDQASWKSSALLSDGDPVLFYGPRPDKKGTRAYYVSLASYKPGKSPYPPNKAPELIVLSHSDDHGRTWSAPTVAATKANPNNFNDKPSAWADLSPSSPYYGQIYVAWTQFRSADPAGPSAPVMVARSTDYGAGFGAPAQLSPAYNNGGIGGRQGSAVRTGPDGTVYVAWEEASSQVVAVSTDGGATYGKPVVAGSVADIADPIPGANFRTDSFASLAADPRAGKTTVHLAWVNRTSGGGRVVVATSTDRGRTWSAPVQVSGAAQGYAFFQGLDVAPDGRVDVGFQGLTAKDPSTYGTGNAAIDSWYVGRSATGTWSAPRKVSTASSDPAVSAQNNLQRQFWGDYNTVVSTADKAYFIYTDGRNGAGCPAVDAYQKALNAAGIPVAPDDPAEGTDAPGDAGTITEPVVPAECPAQFGNTDSYVSVVTP</sequence>
<accession>A0ABS3QQU8</accession>
<gene>
    <name evidence="2" type="ORF">J4557_02415</name>
</gene>
<feature type="signal peptide" evidence="1">
    <location>
        <begin position="1"/>
        <end position="26"/>
    </location>
</feature>
<dbReference type="CDD" id="cd15482">
    <property type="entry name" value="Sialidase_non-viral"/>
    <property type="match status" value="1"/>
</dbReference>
<dbReference type="RefSeq" id="WP_208264670.1">
    <property type="nucleotide sequence ID" value="NZ_BAAAGM010000122.1"/>
</dbReference>
<reference evidence="2 3" key="1">
    <citation type="submission" date="2021-03" db="EMBL/GenBank/DDBJ databases">
        <authorList>
            <person name="Kanchanasin P."/>
            <person name="Saeng-In P."/>
            <person name="Phongsopitanun W."/>
            <person name="Yuki M."/>
            <person name="Kudo T."/>
            <person name="Ohkuma M."/>
            <person name="Tanasupawat S."/>
        </authorList>
    </citation>
    <scope>NUCLEOTIDE SEQUENCE [LARGE SCALE GENOMIC DNA]</scope>
    <source>
        <strain evidence="2 3">L46</strain>
    </source>
</reference>
<comment type="caution">
    <text evidence="2">The sequence shown here is derived from an EMBL/GenBank/DDBJ whole genome shotgun (WGS) entry which is preliminary data.</text>
</comment>
<protein>
    <submittedName>
        <fullName evidence="2">Exo-alpha-sialidase</fullName>
    </submittedName>
</protein>
<evidence type="ECO:0000313" key="3">
    <source>
        <dbReference type="Proteomes" id="UP000666915"/>
    </source>
</evidence>
<dbReference type="EMBL" id="JAGEOK010000002">
    <property type="protein sequence ID" value="MBO2436363.1"/>
    <property type="molecule type" value="Genomic_DNA"/>
</dbReference>
<name>A0ABS3QQU8_9ACTN</name>
<proteinExistence type="predicted"/>